<accession>A0A383DNT1</accession>
<dbReference type="AlphaFoldDB" id="A0A383DNT1"/>
<sequence length="30" mass="3459">MQPSLHILLQSFLLLEITGDEYYRPVDLPG</sequence>
<reference evidence="1" key="1">
    <citation type="submission" date="2018-05" db="EMBL/GenBank/DDBJ databases">
        <authorList>
            <person name="Lanie J.A."/>
            <person name="Ng W.-L."/>
            <person name="Kazmierczak K.M."/>
            <person name="Andrzejewski T.M."/>
            <person name="Davidsen T.M."/>
            <person name="Wayne K.J."/>
            <person name="Tettelin H."/>
            <person name="Glass J.I."/>
            <person name="Rusch D."/>
            <person name="Podicherti R."/>
            <person name="Tsui H.-C.T."/>
            <person name="Winkler M.E."/>
        </authorList>
    </citation>
    <scope>NUCLEOTIDE SEQUENCE</scope>
</reference>
<organism evidence="1">
    <name type="scientific">marine metagenome</name>
    <dbReference type="NCBI Taxonomy" id="408172"/>
    <lineage>
        <taxon>unclassified sequences</taxon>
        <taxon>metagenomes</taxon>
        <taxon>ecological metagenomes</taxon>
    </lineage>
</organism>
<evidence type="ECO:0000313" key="1">
    <source>
        <dbReference type="EMBL" id="SVE46152.1"/>
    </source>
</evidence>
<name>A0A383DNT1_9ZZZZ</name>
<protein>
    <submittedName>
        <fullName evidence="1">Uncharacterized protein</fullName>
    </submittedName>
</protein>
<dbReference type="EMBL" id="UINC01218919">
    <property type="protein sequence ID" value="SVE46152.1"/>
    <property type="molecule type" value="Genomic_DNA"/>
</dbReference>
<proteinExistence type="predicted"/>
<gene>
    <name evidence="1" type="ORF">METZ01_LOCUS499006</name>
</gene>